<feature type="compositionally biased region" description="Basic and acidic residues" evidence="1">
    <location>
        <begin position="920"/>
        <end position="930"/>
    </location>
</feature>
<feature type="compositionally biased region" description="Low complexity" evidence="1">
    <location>
        <begin position="206"/>
        <end position="217"/>
    </location>
</feature>
<evidence type="ECO:0008006" key="6">
    <source>
        <dbReference type="Google" id="ProtNLM"/>
    </source>
</evidence>
<feature type="compositionally biased region" description="Polar residues" evidence="1">
    <location>
        <begin position="1484"/>
        <end position="1497"/>
    </location>
</feature>
<reference evidence="4 5" key="1">
    <citation type="submission" date="2016-08" db="EMBL/GenBank/DDBJ databases">
        <title>Genomes of anaerobic fungi encode conserved fungal cellulosomes for biomass hydrolysis.</title>
        <authorList>
            <consortium name="DOE Joint Genome Institute"/>
            <person name="Haitjema C.H."/>
            <person name="Gilmore S.P."/>
            <person name="Henske J.K."/>
            <person name="Solomon K.V."/>
            <person name="De Groot R."/>
            <person name="Kuo A."/>
            <person name="Mondo S.J."/>
            <person name="Salamov A.A."/>
            <person name="Labutti K."/>
            <person name="Zhao Z."/>
            <person name="Chiniquy J."/>
            <person name="Barry K."/>
            <person name="Brewer H.M."/>
            <person name="Purvine S.O."/>
            <person name="Wright A.T."/>
            <person name="Boxma B."/>
            <person name="Van Alen T."/>
            <person name="Hackstein J.H."/>
            <person name="Baker S.E."/>
            <person name="Grigoriev I.V."/>
            <person name="O'Malley M.A."/>
        </authorList>
    </citation>
    <scope>NUCLEOTIDE SEQUENCE [LARGE SCALE GENOMIC DNA]</scope>
    <source>
        <strain evidence="5">finn</strain>
    </source>
</reference>
<feature type="transmembrane region" description="Helical" evidence="2">
    <location>
        <begin position="76"/>
        <end position="99"/>
    </location>
</feature>
<feature type="compositionally biased region" description="Basic and acidic residues" evidence="1">
    <location>
        <begin position="1469"/>
        <end position="1480"/>
    </location>
</feature>
<dbReference type="STRING" id="1754191.A0A1Y1UWT7"/>
<feature type="region of interest" description="Disordered" evidence="1">
    <location>
        <begin position="205"/>
        <end position="252"/>
    </location>
</feature>
<feature type="region of interest" description="Disordered" evidence="1">
    <location>
        <begin position="498"/>
        <end position="520"/>
    </location>
</feature>
<accession>A0A1Y1UWT7</accession>
<feature type="compositionally biased region" description="Low complexity" evidence="1">
    <location>
        <begin position="661"/>
        <end position="683"/>
    </location>
</feature>
<reference evidence="4 5" key="2">
    <citation type="submission" date="2016-08" db="EMBL/GenBank/DDBJ databases">
        <title>Pervasive Adenine N6-methylation of Active Genes in Fungi.</title>
        <authorList>
            <consortium name="DOE Joint Genome Institute"/>
            <person name="Mondo S.J."/>
            <person name="Dannebaum R.O."/>
            <person name="Kuo R.C."/>
            <person name="Labutti K."/>
            <person name="Haridas S."/>
            <person name="Kuo A."/>
            <person name="Salamov A."/>
            <person name="Ahrendt S.R."/>
            <person name="Lipzen A."/>
            <person name="Sullivan W."/>
            <person name="Andreopoulos W.B."/>
            <person name="Clum A."/>
            <person name="Lindquist E."/>
            <person name="Daum C."/>
            <person name="Ramamoorthy G.K."/>
            <person name="Gryganskyi A."/>
            <person name="Culley D."/>
            <person name="Magnuson J.K."/>
            <person name="James T.Y."/>
            <person name="O'Malley M.A."/>
            <person name="Stajich J.E."/>
            <person name="Spatafora J.W."/>
            <person name="Visel A."/>
            <person name="Grigoriev I.V."/>
        </authorList>
    </citation>
    <scope>NUCLEOTIDE SEQUENCE [LARGE SCALE GENOMIC DNA]</scope>
    <source>
        <strain evidence="5">finn</strain>
    </source>
</reference>
<keyword evidence="2" id="KW-0812">Transmembrane</keyword>
<organism evidence="4 5">
    <name type="scientific">Piromyces finnis</name>
    <dbReference type="NCBI Taxonomy" id="1754191"/>
    <lineage>
        <taxon>Eukaryota</taxon>
        <taxon>Fungi</taxon>
        <taxon>Fungi incertae sedis</taxon>
        <taxon>Chytridiomycota</taxon>
        <taxon>Chytridiomycota incertae sedis</taxon>
        <taxon>Neocallimastigomycetes</taxon>
        <taxon>Neocallimastigales</taxon>
        <taxon>Neocallimastigaceae</taxon>
        <taxon>Piromyces</taxon>
    </lineage>
</organism>
<keyword evidence="3" id="KW-0732">Signal</keyword>
<feature type="region of interest" description="Disordered" evidence="1">
    <location>
        <begin position="920"/>
        <end position="1021"/>
    </location>
</feature>
<evidence type="ECO:0000313" key="5">
    <source>
        <dbReference type="Proteomes" id="UP000193719"/>
    </source>
</evidence>
<keyword evidence="2" id="KW-1133">Transmembrane helix</keyword>
<proteinExistence type="predicted"/>
<evidence type="ECO:0000256" key="3">
    <source>
        <dbReference type="SAM" id="SignalP"/>
    </source>
</evidence>
<feature type="compositionally biased region" description="Polar residues" evidence="1">
    <location>
        <begin position="572"/>
        <end position="599"/>
    </location>
</feature>
<feature type="signal peptide" evidence="3">
    <location>
        <begin position="1"/>
        <end position="32"/>
    </location>
</feature>
<name>A0A1Y1UWT7_9FUNG</name>
<evidence type="ECO:0000256" key="1">
    <source>
        <dbReference type="SAM" id="MobiDB-lite"/>
    </source>
</evidence>
<keyword evidence="5" id="KW-1185">Reference proteome</keyword>
<feature type="compositionally biased region" description="Low complexity" evidence="1">
    <location>
        <begin position="694"/>
        <end position="710"/>
    </location>
</feature>
<feature type="region of interest" description="Disordered" evidence="1">
    <location>
        <begin position="1461"/>
        <end position="1497"/>
    </location>
</feature>
<feature type="compositionally biased region" description="Low complexity" evidence="1">
    <location>
        <begin position="718"/>
        <end position="735"/>
    </location>
</feature>
<feature type="compositionally biased region" description="Basic residues" evidence="1">
    <location>
        <begin position="221"/>
        <end position="243"/>
    </location>
</feature>
<feature type="compositionally biased region" description="Polar residues" evidence="1">
    <location>
        <begin position="787"/>
        <end position="805"/>
    </location>
</feature>
<keyword evidence="2" id="KW-0472">Membrane</keyword>
<protein>
    <recommendedName>
        <fullName evidence="6">Inner centromere protein ARK-binding domain-containing protein</fullName>
    </recommendedName>
</protein>
<feature type="compositionally biased region" description="Basic residues" evidence="1">
    <location>
        <begin position="736"/>
        <end position="745"/>
    </location>
</feature>
<dbReference type="EMBL" id="MCFH01000071">
    <property type="protein sequence ID" value="ORX42099.1"/>
    <property type="molecule type" value="Genomic_DNA"/>
</dbReference>
<feature type="region of interest" description="Disordered" evidence="1">
    <location>
        <begin position="553"/>
        <end position="600"/>
    </location>
</feature>
<dbReference type="Proteomes" id="UP000193719">
    <property type="component" value="Unassembled WGS sequence"/>
</dbReference>
<comment type="caution">
    <text evidence="4">The sequence shown here is derived from an EMBL/GenBank/DDBJ whole genome shotgun (WGS) entry which is preliminary data.</text>
</comment>
<gene>
    <name evidence="4" type="ORF">BCR36DRAFT_363010</name>
</gene>
<sequence>MAVVRQLSHQSHFILYFILQLCLISSQWLVQSQQVKITFPLQNDKKKSSSSVYPRRVILNKRKVPTRNVKLDRNSYLALLYVGGFSLCIICLILFPNLYRKPYHYVKNLLKNSKIHALSLSIKNLVEKVFSHIKHSVEIVLNIINIKLIPKMVLRLFQYSKSLIIFYSNKNVIYQWLMKEDSMSSDSDWDLESGQLTASSPLMAYSSSNQRNNSKNNMVPKNKKGNDHHHKRGSSNKLHHGSRNKPEALLPVTNSQVDVQYRIVSDPLTSPVSPDKVSNNSQQNVIVNTMTMTTTRSTPSTPDSITMKIDDGIPGGHSMRTNSREAVVEILEKSIPNDDGKMPMKSNMAKSSPNTFDFTQQELTLALSKKEHPIEYQSVQSVQNYNPYLTKPSASFPPKEETSQTNEGASKMILKNESLLKLSSSMAAGQTMTSLKVAPQKSLEDDKKIKGILVKKLITEDLENDGGAFEVVNKKRGKRTHKHSLSFSVPLTSTIEVPLKNSSHKRSSSSSYSSSSTKPTIDSVSVNNAIFIGNNFKTAAVKSQTSYSNAVQYSQKQLRKRSVSTPVALENKVSSSKVTPSPTKDSSSMTTKNENSAASTVVGHIRRYSTSIIDNKLSYADVLNSNIQFNKEQENDDTLKNMESLKKNNKKVSKNAAITRNGNNPSGNSENNKNPSNDHNNGSADQNNSHDQHSNQANNGHNTNGNNNSSGGSGGNNNGNNNNNNGNNNPTTTGKGKNKKQKKAKNANGNADENENEEGPTVSNPTKKKAAKVKKEAKAKNKVAAVDTTTTQGKANGNELKSPQVSKKKAAKAAANAKKKEVNKNNEESGLLVTGEITYGKAGLQDEPIPTDEEAYNALFSENATYWTPAERTERIKNSPFYDHNHHIAKYGKIKYKPMVEYDTDMNEINDELEMYEAAANEKGKKEEKKEKKKKKKANANANAASTSDDKDNTTGGNEPKKSKKKKAVNKDEEENEDSAEEKIAKSKKKGKTLNVTLTDEDATPQEAGKSEENKKGKKKVKAAVKAKVEANESASELDIPPVPAKAKKLKKAKKVAKKYDVVSESEEDSDSMSNSSLPVPTPILAPTATSESSLVYSSNVSTNVSNTRSTSPLSQSTTIQYASNGNEELLVNNNISGRTASLIFSKVSQPSPLSSVSYVNYYDDTNTTAQSNVTAMKPNPTPLAQSPVIPIQTPKTPLFGPSSTTPKMENPAMFSFSNGPSLTISNAPVTTPNPVDVQSQGQEETIIDLFNRTNKSFRRPRSISLNSHFQPSNENRSSLSPLLMSTFKNSSTLKLDQPFLSNHQQFNNIKLNDNPAAAAAASNNLPFESFESETGLFNSNSHSLSTSYLPPMHNKSSDYINKETIPAQASTFSTATNNQSGLNFFDFGNDGSSSSMANPIIKKPTENVIQRYRRARTLSSPAVPPSVDKKNHFYSPFMTGLDIKYDFYIPKSNSISPLSSSFTATDSHSYEMNREETTRRRSQSINERNRPNINDF</sequence>
<feature type="region of interest" description="Disordered" evidence="1">
    <location>
        <begin position="648"/>
        <end position="825"/>
    </location>
</feature>
<feature type="region of interest" description="Disordered" evidence="1">
    <location>
        <begin position="1062"/>
        <end position="1081"/>
    </location>
</feature>
<evidence type="ECO:0000313" key="4">
    <source>
        <dbReference type="EMBL" id="ORX42099.1"/>
    </source>
</evidence>
<feature type="chain" id="PRO_5011965594" description="Inner centromere protein ARK-binding domain-containing protein" evidence="3">
    <location>
        <begin position="33"/>
        <end position="1497"/>
    </location>
</feature>
<evidence type="ECO:0000256" key="2">
    <source>
        <dbReference type="SAM" id="Phobius"/>
    </source>
</evidence>
<dbReference type="OrthoDB" id="2156978at2759"/>